<dbReference type="GeneID" id="36580927"/>
<name>A0A2J6T5J1_9HELO</name>
<accession>A0A2J6T5J1</accession>
<dbReference type="AlphaFoldDB" id="A0A2J6T5J1"/>
<keyword evidence="3" id="KW-1185">Reference proteome</keyword>
<sequence>MHLQPPSLLLLAVFIATASTKALPCTTTHKPEKTHTHTPSKTCTHSHQTIIPTCDPVFTCGNPVICPPQDPVVCIPTDHKCKIATTCTWFVICDNVATPCGGDNVTELCVDKSIPCRSLAGYVP</sequence>
<proteinExistence type="predicted"/>
<organism evidence="2 3">
    <name type="scientific">Hyaloscypha bicolor E</name>
    <dbReference type="NCBI Taxonomy" id="1095630"/>
    <lineage>
        <taxon>Eukaryota</taxon>
        <taxon>Fungi</taxon>
        <taxon>Dikarya</taxon>
        <taxon>Ascomycota</taxon>
        <taxon>Pezizomycotina</taxon>
        <taxon>Leotiomycetes</taxon>
        <taxon>Helotiales</taxon>
        <taxon>Hyaloscyphaceae</taxon>
        <taxon>Hyaloscypha</taxon>
        <taxon>Hyaloscypha bicolor</taxon>
    </lineage>
</organism>
<dbReference type="EMBL" id="KZ613828">
    <property type="protein sequence ID" value="PMD58290.1"/>
    <property type="molecule type" value="Genomic_DNA"/>
</dbReference>
<reference evidence="2 3" key="1">
    <citation type="submission" date="2016-04" db="EMBL/GenBank/DDBJ databases">
        <title>A degradative enzymes factory behind the ericoid mycorrhizal symbiosis.</title>
        <authorList>
            <consortium name="DOE Joint Genome Institute"/>
            <person name="Martino E."/>
            <person name="Morin E."/>
            <person name="Grelet G."/>
            <person name="Kuo A."/>
            <person name="Kohler A."/>
            <person name="Daghino S."/>
            <person name="Barry K."/>
            <person name="Choi C."/>
            <person name="Cichocki N."/>
            <person name="Clum A."/>
            <person name="Copeland A."/>
            <person name="Hainaut M."/>
            <person name="Haridas S."/>
            <person name="Labutti K."/>
            <person name="Lindquist E."/>
            <person name="Lipzen A."/>
            <person name="Khouja H.-R."/>
            <person name="Murat C."/>
            <person name="Ohm R."/>
            <person name="Olson A."/>
            <person name="Spatafora J."/>
            <person name="Veneault-Fourrey C."/>
            <person name="Henrissat B."/>
            <person name="Grigoriev I."/>
            <person name="Martin F."/>
            <person name="Perotto S."/>
        </authorList>
    </citation>
    <scope>NUCLEOTIDE SEQUENCE [LARGE SCALE GENOMIC DNA]</scope>
    <source>
        <strain evidence="2 3">E</strain>
    </source>
</reference>
<dbReference type="Proteomes" id="UP000235371">
    <property type="component" value="Unassembled WGS sequence"/>
</dbReference>
<protein>
    <submittedName>
        <fullName evidence="2">Uncharacterized protein</fullName>
    </submittedName>
</protein>
<feature type="signal peptide" evidence="1">
    <location>
        <begin position="1"/>
        <end position="22"/>
    </location>
</feature>
<evidence type="ECO:0000313" key="2">
    <source>
        <dbReference type="EMBL" id="PMD58290.1"/>
    </source>
</evidence>
<dbReference type="RefSeq" id="XP_024735194.1">
    <property type="nucleotide sequence ID" value="XM_024872847.1"/>
</dbReference>
<evidence type="ECO:0000256" key="1">
    <source>
        <dbReference type="SAM" id="SignalP"/>
    </source>
</evidence>
<feature type="chain" id="PRO_5014317047" evidence="1">
    <location>
        <begin position="23"/>
        <end position="124"/>
    </location>
</feature>
<gene>
    <name evidence="2" type="ORF">K444DRAFT_442310</name>
</gene>
<keyword evidence="1" id="KW-0732">Signal</keyword>
<dbReference type="InParanoid" id="A0A2J6T5J1"/>
<evidence type="ECO:0000313" key="3">
    <source>
        <dbReference type="Proteomes" id="UP000235371"/>
    </source>
</evidence>